<gene>
    <name evidence="1" type="ORF">POZ10_00815</name>
</gene>
<organism evidence="1 2">
    <name type="scientific">Bacteroides uniformis</name>
    <dbReference type="NCBI Taxonomy" id="820"/>
    <lineage>
        <taxon>Bacteria</taxon>
        <taxon>Pseudomonadati</taxon>
        <taxon>Bacteroidota</taxon>
        <taxon>Bacteroidia</taxon>
        <taxon>Bacteroidales</taxon>
        <taxon>Bacteroidaceae</taxon>
        <taxon>Bacteroides</taxon>
    </lineage>
</organism>
<evidence type="ECO:0000313" key="2">
    <source>
        <dbReference type="Proteomes" id="UP001222603"/>
    </source>
</evidence>
<comment type="caution">
    <text evidence="1">The sequence shown here is derived from an EMBL/GenBank/DDBJ whole genome shotgun (WGS) entry which is preliminary data.</text>
</comment>
<name>A0AAW6GYU4_BACUN</name>
<dbReference type="EMBL" id="JAQNSI010000027">
    <property type="protein sequence ID" value="MDC1899164.1"/>
    <property type="molecule type" value="Genomic_DNA"/>
</dbReference>
<proteinExistence type="predicted"/>
<sequence>MDFPVVHGSFVQPVIEELFFTLALKRKRNQVSLDRQTLPIADFLAYLDVELYDFSQIRVIIVPDVAPIVIIEYRHLHSSYFQNSFINHDNTVSGE</sequence>
<reference evidence="1" key="1">
    <citation type="submission" date="2022-10" db="EMBL/GenBank/DDBJ databases">
        <title>Human gut microbiome strain richness.</title>
        <authorList>
            <person name="Chen-Liaw A."/>
        </authorList>
    </citation>
    <scope>NUCLEOTIDE SEQUENCE</scope>
    <source>
        <strain evidence="1">1001713st1_F9_1001713B170221_170320</strain>
    </source>
</reference>
<evidence type="ECO:0000313" key="1">
    <source>
        <dbReference type="EMBL" id="MDC1899164.1"/>
    </source>
</evidence>
<dbReference type="AlphaFoldDB" id="A0AAW6GYU4"/>
<protein>
    <submittedName>
        <fullName evidence="1">Uncharacterized protein</fullName>
    </submittedName>
</protein>
<dbReference type="GeneID" id="69591764"/>
<dbReference type="RefSeq" id="WP_224207334.1">
    <property type="nucleotide sequence ID" value="NZ_JADNKR010000003.1"/>
</dbReference>
<dbReference type="Proteomes" id="UP001222603">
    <property type="component" value="Unassembled WGS sequence"/>
</dbReference>
<accession>A0AAW6GYU4</accession>